<keyword evidence="8 9" id="KW-0472">Membrane</keyword>
<dbReference type="InterPro" id="IPR048634">
    <property type="entry name" value="SecD_SecF_C"/>
</dbReference>
<evidence type="ECO:0000256" key="7">
    <source>
        <dbReference type="ARBA" id="ARBA00023010"/>
    </source>
</evidence>
<dbReference type="GO" id="GO:0065002">
    <property type="term" value="P:intracellular protein transmembrane transport"/>
    <property type="evidence" value="ECO:0007669"/>
    <property type="project" value="UniProtKB-UniRule"/>
</dbReference>
<comment type="subcellular location">
    <subcellularLocation>
        <location evidence="1 9">Cell membrane</location>
        <topology evidence="1 9">Multi-pass membrane protein</topology>
    </subcellularLocation>
</comment>
<dbReference type="HAMAP" id="MF_01463_B">
    <property type="entry name" value="SecD_B"/>
    <property type="match status" value="1"/>
</dbReference>
<evidence type="ECO:0000256" key="3">
    <source>
        <dbReference type="ARBA" id="ARBA00022475"/>
    </source>
</evidence>
<comment type="similarity">
    <text evidence="9">Belongs to the SecD/SecF family. SecD subfamily.</text>
</comment>
<dbReference type="GO" id="GO:0005886">
    <property type="term" value="C:plasma membrane"/>
    <property type="evidence" value="ECO:0007669"/>
    <property type="project" value="UniProtKB-SubCell"/>
</dbReference>
<dbReference type="AlphaFoldDB" id="A0A1H0ART7"/>
<evidence type="ECO:0000256" key="8">
    <source>
        <dbReference type="ARBA" id="ARBA00023136"/>
    </source>
</evidence>
<feature type="transmembrane region" description="Helical" evidence="9">
    <location>
        <begin position="297"/>
        <end position="320"/>
    </location>
</feature>
<dbReference type="EMBL" id="FNID01000017">
    <property type="protein sequence ID" value="SDN36230.1"/>
    <property type="molecule type" value="Genomic_DNA"/>
</dbReference>
<reference evidence="12 13" key="1">
    <citation type="submission" date="2016-10" db="EMBL/GenBank/DDBJ databases">
        <authorList>
            <person name="de Groot N.N."/>
        </authorList>
    </citation>
    <scope>NUCLEOTIDE SEQUENCE [LARGE SCALE GENOMIC DNA]</scope>
    <source>
        <strain evidence="12 13">CGMCC 1.5012</strain>
    </source>
</reference>
<comment type="function">
    <text evidence="9">Part of the Sec protein translocase complex. Interacts with the SecYEG preprotein conducting channel. SecDF uses the proton motive force (PMF) to complete protein translocation after the ATP-dependent function of SecA.</text>
</comment>
<evidence type="ECO:0000256" key="6">
    <source>
        <dbReference type="ARBA" id="ARBA00022989"/>
    </source>
</evidence>
<keyword evidence="5 9" id="KW-0653">Protein transport</keyword>
<evidence type="ECO:0000259" key="10">
    <source>
        <dbReference type="Pfam" id="PF02355"/>
    </source>
</evidence>
<dbReference type="NCBIfam" id="TIGR00916">
    <property type="entry name" value="2A0604s01"/>
    <property type="match status" value="1"/>
</dbReference>
<dbReference type="STRING" id="258515.SAMN05192585_11722"/>
<feature type="transmembrane region" description="Helical" evidence="9">
    <location>
        <begin position="423"/>
        <end position="447"/>
    </location>
</feature>
<dbReference type="NCBIfam" id="TIGR01129">
    <property type="entry name" value="secD"/>
    <property type="match status" value="1"/>
</dbReference>
<feature type="domain" description="SecDF P1 head subdomain" evidence="11">
    <location>
        <begin position="140"/>
        <end position="250"/>
    </location>
</feature>
<dbReference type="RefSeq" id="WP_092640204.1">
    <property type="nucleotide sequence ID" value="NZ_FNID01000017.1"/>
</dbReference>
<evidence type="ECO:0000256" key="4">
    <source>
        <dbReference type="ARBA" id="ARBA00022692"/>
    </source>
</evidence>
<dbReference type="PANTHER" id="PTHR30081">
    <property type="entry name" value="PROTEIN-EXPORT MEMBRANE PROTEIN SEC"/>
    <property type="match status" value="1"/>
</dbReference>
<evidence type="ECO:0000256" key="1">
    <source>
        <dbReference type="ARBA" id="ARBA00004651"/>
    </source>
</evidence>
<feature type="transmembrane region" description="Helical" evidence="9">
    <location>
        <begin position="273"/>
        <end position="292"/>
    </location>
</feature>
<comment type="caution">
    <text evidence="9">Lacks conserved residue(s) required for the propagation of feature annotation.</text>
</comment>
<accession>A0A1H0ART7</accession>
<dbReference type="Pfam" id="PF22599">
    <property type="entry name" value="SecDF_P1_head"/>
    <property type="match status" value="1"/>
</dbReference>
<dbReference type="InterPro" id="IPR005791">
    <property type="entry name" value="SecD"/>
</dbReference>
<dbReference type="Pfam" id="PF02355">
    <property type="entry name" value="SecD_SecF_C"/>
    <property type="match status" value="1"/>
</dbReference>
<dbReference type="Gene3D" id="3.30.1360.200">
    <property type="match status" value="1"/>
</dbReference>
<dbReference type="Proteomes" id="UP000199182">
    <property type="component" value="Unassembled WGS sequence"/>
</dbReference>
<keyword evidence="7 9" id="KW-0811">Translocation</keyword>
<dbReference type="Gene3D" id="3.30.70.3400">
    <property type="match status" value="1"/>
</dbReference>
<dbReference type="Gene3D" id="1.20.1640.10">
    <property type="entry name" value="Multidrug efflux transporter AcrB transmembrane domain"/>
    <property type="match status" value="1"/>
</dbReference>
<feature type="transmembrane region" description="Helical" evidence="9">
    <location>
        <begin position="382"/>
        <end position="403"/>
    </location>
</feature>
<evidence type="ECO:0000256" key="2">
    <source>
        <dbReference type="ARBA" id="ARBA00022448"/>
    </source>
</evidence>
<sequence>MKKSSKATFFVVFALIVFLAVTSFFGISTTYGDTKTVYVKGANDIRWGIDIRGGVDVTFTPPAGFDATDAQMLAAESVIKQRLVTQNITDYEVYTDTTKDRIVVRFPWKDEAASKNPEKAIKELGDTALLTFREGNNQDSSGKPTGVTKDNIVIEGKDVKAASAVTNTQTSEPEVQLELTSEGAKKFGEATTRLIGQPISIWMDDTMISDPVVKSAITGGIASISGSTAKPFTTQEATDLANKINGGALPFKLVTENYSSIAATLGVAAKDSMLLALLIAYILVCVFMICYYKVPGLIASIALLGQFAGFIIAVSGYLPFIPSFTLTLPGIAGIILSIGMGVDANVITSERVKEELRAGKTIEGAIDLGYERGFTAIFDGNVTVIIVAIILMGSFGPSSSFWAKLLTPFMFMFGAATTGAIYSFGYTLLIGVIFNFLMGVTASRLMLRSISKFKGLRKPWMYGGAK</sequence>
<protein>
    <recommendedName>
        <fullName evidence="9">Protein translocase subunit SecD</fullName>
    </recommendedName>
</protein>
<dbReference type="InterPro" id="IPR054384">
    <property type="entry name" value="SecDF_P1_head"/>
</dbReference>
<dbReference type="InterPro" id="IPR022813">
    <property type="entry name" value="SecD/SecF_arch_bac"/>
</dbReference>
<dbReference type="SUPFAM" id="SSF82866">
    <property type="entry name" value="Multidrug efflux transporter AcrB transmembrane domain"/>
    <property type="match status" value="1"/>
</dbReference>
<keyword evidence="13" id="KW-1185">Reference proteome</keyword>
<dbReference type="PANTHER" id="PTHR30081:SF1">
    <property type="entry name" value="PROTEIN TRANSLOCASE SUBUNIT SECD"/>
    <property type="match status" value="1"/>
</dbReference>
<feature type="transmembrane region" description="Helical" evidence="9">
    <location>
        <begin position="326"/>
        <end position="347"/>
    </location>
</feature>
<gene>
    <name evidence="9" type="primary">secD</name>
    <name evidence="12" type="ORF">SAMN05192585_11722</name>
</gene>
<keyword evidence="2 9" id="KW-0813">Transport</keyword>
<keyword evidence="6 9" id="KW-1133">Transmembrane helix</keyword>
<keyword evidence="3 9" id="KW-1003">Cell membrane</keyword>
<feature type="domain" description="Protein export membrane protein SecD/SecF C-terminal" evidence="10">
    <location>
        <begin position="255"/>
        <end position="396"/>
    </location>
</feature>
<evidence type="ECO:0000313" key="12">
    <source>
        <dbReference type="EMBL" id="SDN36230.1"/>
    </source>
</evidence>
<dbReference type="OrthoDB" id="9805019at2"/>
<evidence type="ECO:0000256" key="5">
    <source>
        <dbReference type="ARBA" id="ARBA00022927"/>
    </source>
</evidence>
<keyword evidence="4 9" id="KW-0812">Transmembrane</keyword>
<evidence type="ECO:0000313" key="13">
    <source>
        <dbReference type="Proteomes" id="UP000199182"/>
    </source>
</evidence>
<evidence type="ECO:0000259" key="11">
    <source>
        <dbReference type="Pfam" id="PF22599"/>
    </source>
</evidence>
<name>A0A1H0ART7_9FIRM</name>
<dbReference type="GO" id="GO:0006605">
    <property type="term" value="P:protein targeting"/>
    <property type="evidence" value="ECO:0007669"/>
    <property type="project" value="UniProtKB-UniRule"/>
</dbReference>
<dbReference type="GO" id="GO:0043952">
    <property type="term" value="P:protein transport by the Sec complex"/>
    <property type="evidence" value="ECO:0007669"/>
    <property type="project" value="UniProtKB-UniRule"/>
</dbReference>
<dbReference type="GO" id="GO:0015450">
    <property type="term" value="F:protein-transporting ATPase activity"/>
    <property type="evidence" value="ECO:0007669"/>
    <property type="project" value="InterPro"/>
</dbReference>
<evidence type="ECO:0000256" key="9">
    <source>
        <dbReference type="HAMAP-Rule" id="MF_01463"/>
    </source>
</evidence>
<proteinExistence type="inferred from homology"/>
<comment type="subunit">
    <text evidence="9">Forms a complex with SecF. Part of the essential Sec protein translocation apparatus which comprises SecA, SecYEG and auxiliary proteins SecDF. Other proteins may also be involved.</text>
</comment>
<dbReference type="InterPro" id="IPR055344">
    <property type="entry name" value="SecD_SecF_C_bact"/>
</dbReference>
<organism evidence="12 13">
    <name type="scientific">Acetanaerobacterium elongatum</name>
    <dbReference type="NCBI Taxonomy" id="258515"/>
    <lineage>
        <taxon>Bacteria</taxon>
        <taxon>Bacillati</taxon>
        <taxon>Bacillota</taxon>
        <taxon>Clostridia</taxon>
        <taxon>Eubacteriales</taxon>
        <taxon>Oscillospiraceae</taxon>
        <taxon>Acetanaerobacterium</taxon>
    </lineage>
</organism>